<dbReference type="PROSITE" id="PS50994">
    <property type="entry name" value="INTEGRASE"/>
    <property type="match status" value="1"/>
</dbReference>
<keyword evidence="5" id="KW-0863">Zinc-finger</keyword>
<dbReference type="CDD" id="cd09272">
    <property type="entry name" value="RNase_HI_RT_Ty1"/>
    <property type="match status" value="1"/>
</dbReference>
<keyword evidence="5" id="KW-0862">Zinc</keyword>
<dbReference type="GO" id="GO:0003676">
    <property type="term" value="F:nucleic acid binding"/>
    <property type="evidence" value="ECO:0007669"/>
    <property type="project" value="InterPro"/>
</dbReference>
<reference evidence="8" key="1">
    <citation type="journal article" date="2007" name="PLoS ONE">
        <title>The first genome sequence of an elite grapevine cultivar (Pinot noir Vitis vinifera L.): coping with a highly heterozygous genome.</title>
        <authorList>
            <person name="Velasco R."/>
            <person name="Zharkikh A."/>
            <person name="Troggio M."/>
            <person name="Cartwright D.A."/>
            <person name="Cestaro A."/>
            <person name="Pruss D."/>
            <person name="Pindo M."/>
            <person name="FitzGerald L.M."/>
            <person name="Vezzulli S."/>
            <person name="Reid J."/>
            <person name="Malacarne G."/>
            <person name="Iliev D."/>
            <person name="Coppola G."/>
            <person name="Wardell B."/>
            <person name="Micheletti D."/>
            <person name="Macalma T."/>
            <person name="Facci M."/>
            <person name="Mitchell J.T."/>
            <person name="Perazzolli M."/>
            <person name="Eldredge G."/>
            <person name="Gatto P."/>
            <person name="Oyzerski R."/>
            <person name="Moretto M."/>
            <person name="Gutin N."/>
            <person name="Stefanini M."/>
            <person name="Chen Y."/>
            <person name="Segala C."/>
            <person name="Davenport C."/>
            <person name="Dematte L."/>
            <person name="Mraz A."/>
            <person name="Battilana J."/>
            <person name="Stormo K."/>
            <person name="Costa F."/>
            <person name="Tao Q."/>
            <person name="Si-Ammour A."/>
            <person name="Harkins T."/>
            <person name="Lackey A."/>
            <person name="Perbost C."/>
            <person name="Taillon B."/>
            <person name="Stella A."/>
            <person name="Solovyev V."/>
            <person name="Fawcett J.A."/>
            <person name="Sterck L."/>
            <person name="Vandepoele K."/>
            <person name="Grando S.M."/>
            <person name="Toppo S."/>
            <person name="Moser C."/>
            <person name="Lanchbury J."/>
            <person name="Bogden R."/>
            <person name="Skolnick M."/>
            <person name="Sgaramella V."/>
            <person name="Bhatnagar S.K."/>
            <person name="Fontana P."/>
            <person name="Gutin A."/>
            <person name="Van de Peer Y."/>
            <person name="Salamini F."/>
            <person name="Viola R."/>
        </authorList>
    </citation>
    <scope>NUCLEOTIDE SEQUENCE</scope>
</reference>
<dbReference type="InterPro" id="IPR057670">
    <property type="entry name" value="SH3_retrovirus"/>
</dbReference>
<feature type="domain" description="Integrase catalytic" evidence="7">
    <location>
        <begin position="179"/>
        <end position="343"/>
    </location>
</feature>
<evidence type="ECO:0008006" key="9">
    <source>
        <dbReference type="Google" id="ProtNLM"/>
    </source>
</evidence>
<dbReference type="Pfam" id="PF25597">
    <property type="entry name" value="SH3_retrovirus"/>
    <property type="match status" value="1"/>
</dbReference>
<dbReference type="SUPFAM" id="SSF56672">
    <property type="entry name" value="DNA/RNA polymerases"/>
    <property type="match status" value="1"/>
</dbReference>
<dbReference type="Pfam" id="PF00665">
    <property type="entry name" value="rve"/>
    <property type="match status" value="1"/>
</dbReference>
<dbReference type="InterPro" id="IPR013103">
    <property type="entry name" value="RVT_2"/>
</dbReference>
<dbReference type="PANTHER" id="PTHR42648">
    <property type="entry name" value="TRANSPOSASE, PUTATIVE-RELATED"/>
    <property type="match status" value="1"/>
</dbReference>
<dbReference type="GO" id="GO:0004190">
    <property type="term" value="F:aspartic-type endopeptidase activity"/>
    <property type="evidence" value="ECO:0007669"/>
    <property type="project" value="UniProtKB-KW"/>
</dbReference>
<dbReference type="InterPro" id="IPR001878">
    <property type="entry name" value="Znf_CCHC"/>
</dbReference>
<protein>
    <recommendedName>
        <fullName evidence="9">Retrovirus-related Pol polyprotein from transposon TNT 1-94</fullName>
    </recommendedName>
</protein>
<keyword evidence="3" id="KW-0064">Aspartyl protease</keyword>
<evidence type="ECO:0000256" key="5">
    <source>
        <dbReference type="PROSITE-ProRule" id="PRU00047"/>
    </source>
</evidence>
<dbReference type="InterPro" id="IPR054722">
    <property type="entry name" value="PolX-like_BBD"/>
</dbReference>
<keyword evidence="4" id="KW-0378">Hydrolase</keyword>
<dbReference type="AlphaFoldDB" id="A5B8E0"/>
<dbReference type="GO" id="GO:0008270">
    <property type="term" value="F:zinc ion binding"/>
    <property type="evidence" value="ECO:0007669"/>
    <property type="project" value="UniProtKB-KW"/>
</dbReference>
<feature type="domain" description="CCHC-type" evidence="6">
    <location>
        <begin position="63"/>
        <end position="78"/>
    </location>
</feature>
<dbReference type="PROSITE" id="PS50158">
    <property type="entry name" value="ZF_CCHC"/>
    <property type="match status" value="1"/>
</dbReference>
<gene>
    <name evidence="8" type="ORF">VITISV_010942</name>
</gene>
<dbReference type="EMBL" id="AM450252">
    <property type="protein sequence ID" value="CAN76565.1"/>
    <property type="molecule type" value="Genomic_DNA"/>
</dbReference>
<dbReference type="Pfam" id="PF22936">
    <property type="entry name" value="Pol_BBD"/>
    <property type="match status" value="1"/>
</dbReference>
<keyword evidence="1" id="KW-0645">Protease</keyword>
<dbReference type="InterPro" id="IPR012337">
    <property type="entry name" value="RNaseH-like_sf"/>
</dbReference>
<sequence>MGLEDLIVRLKIEEDNRVSVKKVGKHPMESKANLVEPKANKKRKHFGEGPSQRKNKYKKFAMKCYICNKQSHRAKDCRLKGQSATRHVCGERNMFSTYVLVNGRNLIMENSTTSRVVGIGKMVLKMTSGKELVVTDVLYVLDIRKNLVSGSMLSKNWFKLVFEFEKFVFMKNGMYVGKGNTEPMDLIHSDICDLMFVQKRGGKRYFITFIDDCTRYYYVYLLRRKDEALDVFKHYKNEVENQLSKNIKAIKSDRGGEYDAPFGEFCSEHGIIHQTIAPYSPQSNSVAECKNLTLKEMMNAMLISSGLPQNLWREAILFANHILNKIPHKNKDVTSYELWKGHKPSYKYLKVWECLTKVVLQKPKQVKIGPKTIDCIFIGYANNSSAYHFLVHKSSIPDIHEDTIIESRNASFFENIFPCKEKQEVSLNKRTYDTANGNHQNEEEPRCSKRAKKTKSFGLEYLTYMLDNEPKTFKEAMIFKKKIKPDGTINKYKARLVAKGFKQKEDLDFFDTYSPVTRITSIRVLIAIVALHNFEIHQMDVKTTFLNGELEEIYMEQSEGFVAPGQEKKVCKLIKSLYGLKQAPKQWHEKFDKVMLSNDFKINECDKYVYTRNTQSEYVIVCLYVDDMLIIGSNNDVIKATKKMLTNYFDMKDMGVADVILGIKIAKTSSGLILSQCHYIEKILKRFNQYDDSPIKTPVDLNLHSTKNNGPAIDQLEYSRIIGSLMYVMNCMCLDIAYAVNKLSRFTNNMGKDHWKVLVRVLRYLRYTLNYGLHYLRYPTLLEGYSDANWIFDMKDSKSTSGYIFTIGGVAISRKSSKQTCIARSTMESEFIALDKAGK</sequence>
<dbReference type="Pfam" id="PF07727">
    <property type="entry name" value="RVT_2"/>
    <property type="match status" value="1"/>
</dbReference>
<evidence type="ECO:0000259" key="6">
    <source>
        <dbReference type="PROSITE" id="PS50158"/>
    </source>
</evidence>
<name>A5B8E0_VITVI</name>
<proteinExistence type="predicted"/>
<dbReference type="PANTHER" id="PTHR42648:SF20">
    <property type="entry name" value="RNA-DIRECTED DNA POLYMERASE"/>
    <property type="match status" value="1"/>
</dbReference>
<keyword evidence="2" id="KW-0479">Metal-binding</keyword>
<evidence type="ECO:0000256" key="1">
    <source>
        <dbReference type="ARBA" id="ARBA00022670"/>
    </source>
</evidence>
<dbReference type="GO" id="GO:0006508">
    <property type="term" value="P:proteolysis"/>
    <property type="evidence" value="ECO:0007669"/>
    <property type="project" value="UniProtKB-KW"/>
</dbReference>
<evidence type="ECO:0000256" key="3">
    <source>
        <dbReference type="ARBA" id="ARBA00022750"/>
    </source>
</evidence>
<evidence type="ECO:0000259" key="7">
    <source>
        <dbReference type="PROSITE" id="PS50994"/>
    </source>
</evidence>
<dbReference type="InterPro" id="IPR039537">
    <property type="entry name" value="Retrotran_Ty1/copia-like"/>
</dbReference>
<evidence type="ECO:0000256" key="2">
    <source>
        <dbReference type="ARBA" id="ARBA00022723"/>
    </source>
</evidence>
<dbReference type="InterPro" id="IPR036397">
    <property type="entry name" value="RNaseH_sf"/>
</dbReference>
<organism evidence="8">
    <name type="scientific">Vitis vinifera</name>
    <name type="common">Grape</name>
    <dbReference type="NCBI Taxonomy" id="29760"/>
    <lineage>
        <taxon>Eukaryota</taxon>
        <taxon>Viridiplantae</taxon>
        <taxon>Streptophyta</taxon>
        <taxon>Embryophyta</taxon>
        <taxon>Tracheophyta</taxon>
        <taxon>Spermatophyta</taxon>
        <taxon>Magnoliopsida</taxon>
        <taxon>eudicotyledons</taxon>
        <taxon>Gunneridae</taxon>
        <taxon>Pentapetalae</taxon>
        <taxon>rosids</taxon>
        <taxon>Vitales</taxon>
        <taxon>Vitaceae</taxon>
        <taxon>Viteae</taxon>
        <taxon>Vitis</taxon>
    </lineage>
</organism>
<accession>A5B8E0</accession>
<dbReference type="SUPFAM" id="SSF53098">
    <property type="entry name" value="Ribonuclease H-like"/>
    <property type="match status" value="1"/>
</dbReference>
<dbReference type="InterPro" id="IPR043502">
    <property type="entry name" value="DNA/RNA_pol_sf"/>
</dbReference>
<dbReference type="Gene3D" id="3.30.420.10">
    <property type="entry name" value="Ribonuclease H-like superfamily/Ribonuclease H"/>
    <property type="match status" value="1"/>
</dbReference>
<dbReference type="GO" id="GO:0015074">
    <property type="term" value="P:DNA integration"/>
    <property type="evidence" value="ECO:0007669"/>
    <property type="project" value="InterPro"/>
</dbReference>
<evidence type="ECO:0000313" key="8">
    <source>
        <dbReference type="EMBL" id="CAN76565.1"/>
    </source>
</evidence>
<evidence type="ECO:0000256" key="4">
    <source>
        <dbReference type="ARBA" id="ARBA00022801"/>
    </source>
</evidence>
<dbReference type="InterPro" id="IPR001584">
    <property type="entry name" value="Integrase_cat-core"/>
</dbReference>